<keyword evidence="1" id="KW-0472">Membrane</keyword>
<dbReference type="Gene3D" id="3.40.50.150">
    <property type="entry name" value="Vaccinia Virus protein VP39"/>
    <property type="match status" value="1"/>
</dbReference>
<feature type="domain" description="Methyltransferase FkbM" evidence="2">
    <location>
        <begin position="162"/>
        <end position="319"/>
    </location>
</feature>
<dbReference type="NCBIfam" id="TIGR01444">
    <property type="entry name" value="fkbM_fam"/>
    <property type="match status" value="1"/>
</dbReference>
<evidence type="ECO:0000259" key="2">
    <source>
        <dbReference type="Pfam" id="PF05050"/>
    </source>
</evidence>
<keyword evidence="1" id="KW-1133">Transmembrane helix</keyword>
<dbReference type="Proteomes" id="UP001374579">
    <property type="component" value="Unassembled WGS sequence"/>
</dbReference>
<accession>A0AAN9GK62</accession>
<dbReference type="InterPro" id="IPR029063">
    <property type="entry name" value="SAM-dependent_MTases_sf"/>
</dbReference>
<keyword evidence="1" id="KW-0812">Transmembrane</keyword>
<sequence>MTTCRFRFSAPTAIATIVLFTLLFFGYRGYIYPSQATYKTPDNLKTIMVAPSVNGHINAEFEMKRKLKEMNFADDKTKPAELERMGTFFTRRASDWSPMTCDRSQKLRKLTLPTGFGNLSFYVYDSANADRSVTAFALQGHIFEKDEIEKFIKVSSGLPLIDIGANVGLVSLQAAMQGRQVFSVEPIYDNAIRLCRSALDFGHAHLVHVINNAVSSFEGNVTLAMDAPKYHTRFEVVRSKGWGHEATVVYAIVLDRLLDILPFRRAALKIDVESHEGHVISGAQRLFQEMDIPLVWMEWEHVKKRKEYGGQTVLDFMQKNKMAPYDLMSGKLLTGDFMKWPFGVLWRKEE</sequence>
<keyword evidence="4" id="KW-1185">Reference proteome</keyword>
<dbReference type="PANTHER" id="PTHR34203">
    <property type="entry name" value="METHYLTRANSFERASE, FKBM FAMILY PROTEIN"/>
    <property type="match status" value="1"/>
</dbReference>
<dbReference type="Pfam" id="PF05050">
    <property type="entry name" value="Methyltransf_21"/>
    <property type="match status" value="1"/>
</dbReference>
<dbReference type="InterPro" id="IPR052514">
    <property type="entry name" value="SAM-dependent_MTase"/>
</dbReference>
<evidence type="ECO:0000313" key="4">
    <source>
        <dbReference type="Proteomes" id="UP001374579"/>
    </source>
</evidence>
<comment type="caution">
    <text evidence="3">The sequence shown here is derived from an EMBL/GenBank/DDBJ whole genome shotgun (WGS) entry which is preliminary data.</text>
</comment>
<name>A0AAN9GK62_9CAEN</name>
<evidence type="ECO:0000256" key="1">
    <source>
        <dbReference type="SAM" id="Phobius"/>
    </source>
</evidence>
<dbReference type="SUPFAM" id="SSF53335">
    <property type="entry name" value="S-adenosyl-L-methionine-dependent methyltransferases"/>
    <property type="match status" value="1"/>
</dbReference>
<proteinExistence type="predicted"/>
<organism evidence="3 4">
    <name type="scientific">Littorina saxatilis</name>
    <dbReference type="NCBI Taxonomy" id="31220"/>
    <lineage>
        <taxon>Eukaryota</taxon>
        <taxon>Metazoa</taxon>
        <taxon>Spiralia</taxon>
        <taxon>Lophotrochozoa</taxon>
        <taxon>Mollusca</taxon>
        <taxon>Gastropoda</taxon>
        <taxon>Caenogastropoda</taxon>
        <taxon>Littorinimorpha</taxon>
        <taxon>Littorinoidea</taxon>
        <taxon>Littorinidae</taxon>
        <taxon>Littorina</taxon>
    </lineage>
</organism>
<dbReference type="InterPro" id="IPR006342">
    <property type="entry name" value="FkbM_mtfrase"/>
</dbReference>
<dbReference type="AlphaFoldDB" id="A0AAN9GK62"/>
<dbReference type="EMBL" id="JBAMIC010000003">
    <property type="protein sequence ID" value="KAK7110971.1"/>
    <property type="molecule type" value="Genomic_DNA"/>
</dbReference>
<protein>
    <recommendedName>
        <fullName evidence="2">Methyltransferase FkbM domain-containing protein</fullName>
    </recommendedName>
</protein>
<reference evidence="3 4" key="1">
    <citation type="submission" date="2024-02" db="EMBL/GenBank/DDBJ databases">
        <title>Chromosome-scale genome assembly of the rough periwinkle Littorina saxatilis.</title>
        <authorList>
            <person name="De Jode A."/>
            <person name="Faria R."/>
            <person name="Formenti G."/>
            <person name="Sims Y."/>
            <person name="Smith T.P."/>
            <person name="Tracey A."/>
            <person name="Wood J.M.D."/>
            <person name="Zagrodzka Z.B."/>
            <person name="Johannesson K."/>
            <person name="Butlin R.K."/>
            <person name="Leder E.H."/>
        </authorList>
    </citation>
    <scope>NUCLEOTIDE SEQUENCE [LARGE SCALE GENOMIC DNA]</scope>
    <source>
        <strain evidence="3">Snail1</strain>
        <tissue evidence="3">Muscle</tissue>
    </source>
</reference>
<evidence type="ECO:0000313" key="3">
    <source>
        <dbReference type="EMBL" id="KAK7110971.1"/>
    </source>
</evidence>
<gene>
    <name evidence="3" type="ORF">V1264_014760</name>
</gene>
<dbReference type="PANTHER" id="PTHR34203:SF15">
    <property type="entry name" value="SLL1173 PROTEIN"/>
    <property type="match status" value="1"/>
</dbReference>
<feature type="transmembrane region" description="Helical" evidence="1">
    <location>
        <begin position="12"/>
        <end position="30"/>
    </location>
</feature>